<proteinExistence type="inferred from homology"/>
<evidence type="ECO:0000256" key="3">
    <source>
        <dbReference type="ARBA" id="ARBA00013253"/>
    </source>
</evidence>
<evidence type="ECO:0000313" key="15">
    <source>
        <dbReference type="Proteomes" id="UP001556098"/>
    </source>
</evidence>
<gene>
    <name evidence="14" type="primary">folK</name>
    <name evidence="14" type="ORF">AB2B41_02305</name>
</gene>
<evidence type="ECO:0000256" key="2">
    <source>
        <dbReference type="ARBA" id="ARBA00005810"/>
    </source>
</evidence>
<dbReference type="InterPro" id="IPR035907">
    <property type="entry name" value="Hppk_sf"/>
</dbReference>
<comment type="caution">
    <text evidence="14">The sequence shown here is derived from an EMBL/GenBank/DDBJ whole genome shotgun (WGS) entry which is preliminary data.</text>
</comment>
<evidence type="ECO:0000256" key="8">
    <source>
        <dbReference type="ARBA" id="ARBA00022840"/>
    </source>
</evidence>
<evidence type="ECO:0000256" key="4">
    <source>
        <dbReference type="ARBA" id="ARBA00016218"/>
    </source>
</evidence>
<comment type="pathway">
    <text evidence="1">Cofactor biosynthesis; tetrahydrofolate biosynthesis; 2-amino-4-hydroxy-6-hydroxymethyl-7,8-dihydropteridine diphosphate from 7,8-dihydroneopterin triphosphate: step 4/4.</text>
</comment>
<dbReference type="SUPFAM" id="SSF55083">
    <property type="entry name" value="6-hydroxymethyl-7,8-dihydropterin pyrophosphokinase, HPPK"/>
    <property type="match status" value="1"/>
</dbReference>
<evidence type="ECO:0000256" key="7">
    <source>
        <dbReference type="ARBA" id="ARBA00022777"/>
    </source>
</evidence>
<dbReference type="EC" id="2.7.6.3" evidence="3"/>
<keyword evidence="9" id="KW-0289">Folate biosynthesis</keyword>
<evidence type="ECO:0000256" key="1">
    <source>
        <dbReference type="ARBA" id="ARBA00005051"/>
    </source>
</evidence>
<dbReference type="Pfam" id="PF01288">
    <property type="entry name" value="HPPK"/>
    <property type="match status" value="1"/>
</dbReference>
<evidence type="ECO:0000256" key="5">
    <source>
        <dbReference type="ARBA" id="ARBA00022679"/>
    </source>
</evidence>
<dbReference type="CDD" id="cd00483">
    <property type="entry name" value="HPPK"/>
    <property type="match status" value="1"/>
</dbReference>
<keyword evidence="8" id="KW-0067">ATP-binding</keyword>
<protein>
    <recommendedName>
        <fullName evidence="4">2-amino-4-hydroxy-6-hydroxymethyldihydropteridine pyrophosphokinase</fullName>
        <ecNumber evidence="3">2.7.6.3</ecNumber>
    </recommendedName>
    <alternativeName>
        <fullName evidence="11">6-hydroxymethyl-7,8-dihydropterin pyrophosphokinase</fullName>
    </alternativeName>
    <alternativeName>
        <fullName evidence="12">7,8-dihydro-6-hydroxymethylpterin-pyrophosphokinase</fullName>
    </alternativeName>
</protein>
<keyword evidence="15" id="KW-1185">Reference proteome</keyword>
<evidence type="ECO:0000256" key="10">
    <source>
        <dbReference type="ARBA" id="ARBA00029409"/>
    </source>
</evidence>
<keyword evidence="7" id="KW-0418">Kinase</keyword>
<comment type="similarity">
    <text evidence="2">Belongs to the HPPK family.</text>
</comment>
<accession>A0ABV3RI72</accession>
<dbReference type="RefSeq" id="WP_367876118.1">
    <property type="nucleotide sequence ID" value="NZ_JBFNXX010000001.1"/>
</dbReference>
<dbReference type="PANTHER" id="PTHR43071:SF1">
    <property type="entry name" value="2-AMINO-4-HYDROXY-6-HYDROXYMETHYLDIHYDROPTERIDINE PYROPHOSPHOKINASE"/>
    <property type="match status" value="1"/>
</dbReference>
<evidence type="ECO:0000256" key="9">
    <source>
        <dbReference type="ARBA" id="ARBA00022909"/>
    </source>
</evidence>
<name>A0ABV3RI72_9RHOB</name>
<evidence type="ECO:0000256" key="12">
    <source>
        <dbReference type="ARBA" id="ARBA00033413"/>
    </source>
</evidence>
<dbReference type="Proteomes" id="UP001556098">
    <property type="component" value="Unassembled WGS sequence"/>
</dbReference>
<feature type="domain" description="7,8-dihydro-6-hydroxymethylpterin-pyrophosphokinase" evidence="13">
    <location>
        <begin position="9"/>
        <end position="160"/>
    </location>
</feature>
<keyword evidence="6" id="KW-0547">Nucleotide-binding</keyword>
<evidence type="ECO:0000259" key="13">
    <source>
        <dbReference type="Pfam" id="PF01288"/>
    </source>
</evidence>
<comment type="function">
    <text evidence="10">Catalyzes the transfer of pyrophosphate from adenosine triphosphate (ATP) to 6-hydroxymethyl-7,8-dihydropterin, an enzymatic step in folate biosynthesis pathway.</text>
</comment>
<keyword evidence="5 14" id="KW-0808">Transferase</keyword>
<evidence type="ECO:0000256" key="11">
    <source>
        <dbReference type="ARBA" id="ARBA00029766"/>
    </source>
</evidence>
<dbReference type="Gene3D" id="3.30.70.560">
    <property type="entry name" value="7,8-Dihydro-6-hydroxymethylpterin-pyrophosphokinase HPPK"/>
    <property type="match status" value="1"/>
</dbReference>
<organism evidence="14 15">
    <name type="scientific">Sulfitobacter sediminis</name>
    <dbReference type="NCBI Taxonomy" id="3234186"/>
    <lineage>
        <taxon>Bacteria</taxon>
        <taxon>Pseudomonadati</taxon>
        <taxon>Pseudomonadota</taxon>
        <taxon>Alphaproteobacteria</taxon>
        <taxon>Rhodobacterales</taxon>
        <taxon>Roseobacteraceae</taxon>
        <taxon>Sulfitobacter</taxon>
    </lineage>
</organism>
<reference evidence="14 15" key="1">
    <citation type="submission" date="2024-07" db="EMBL/GenBank/DDBJ databases">
        <title>Marimonas sp.nov., isolated from tidal-flat sediment.</title>
        <authorList>
            <person name="Jayan J.N."/>
            <person name="Lee S.S."/>
        </authorList>
    </citation>
    <scope>NUCLEOTIDE SEQUENCE [LARGE SCALE GENOMIC DNA]</scope>
    <source>
        <strain evidence="14 15">MJW-29</strain>
    </source>
</reference>
<dbReference type="EMBL" id="JBFNXX010000001">
    <property type="protein sequence ID" value="MEW9918421.1"/>
    <property type="molecule type" value="Genomic_DNA"/>
</dbReference>
<dbReference type="NCBIfam" id="TIGR01498">
    <property type="entry name" value="folK"/>
    <property type="match status" value="1"/>
</dbReference>
<dbReference type="PANTHER" id="PTHR43071">
    <property type="entry name" value="2-AMINO-4-HYDROXY-6-HYDROXYMETHYLDIHYDROPTERIDINE PYROPHOSPHOKINASE"/>
    <property type="match status" value="1"/>
</dbReference>
<dbReference type="GO" id="GO:0003848">
    <property type="term" value="F:2-amino-4-hydroxy-6-hydroxymethyldihydropteridine diphosphokinase activity"/>
    <property type="evidence" value="ECO:0007669"/>
    <property type="project" value="UniProtKB-EC"/>
</dbReference>
<sequence>MPVKQESIYLALGANLASPAGAPAETLRAALNQLSEKGAAIRAVSAFYSTPAYPAGNGPDFVNAAASISADWSPRETLDIFHAVEADLGRTRSTRWGQRTLDLDLIAFGDTVLPDPETHARWRNLPPDQQGSLAPDELILPHPRLQDRAFVLVPLADIAPDWVHPVLGQSVRKMCAALDPADVAAVKRLE</sequence>
<evidence type="ECO:0000313" key="14">
    <source>
        <dbReference type="EMBL" id="MEW9918421.1"/>
    </source>
</evidence>
<evidence type="ECO:0000256" key="6">
    <source>
        <dbReference type="ARBA" id="ARBA00022741"/>
    </source>
</evidence>
<dbReference type="InterPro" id="IPR000550">
    <property type="entry name" value="Hppk"/>
</dbReference>